<organism evidence="1 2">
    <name type="scientific">Candidatus Onthousia faecipullorum</name>
    <dbReference type="NCBI Taxonomy" id="2840887"/>
    <lineage>
        <taxon>Bacteria</taxon>
        <taxon>Bacillati</taxon>
        <taxon>Bacillota</taxon>
        <taxon>Bacilli</taxon>
        <taxon>Candidatus Onthousia</taxon>
    </lineage>
</organism>
<evidence type="ECO:0000313" key="2">
    <source>
        <dbReference type="Proteomes" id="UP000886833"/>
    </source>
</evidence>
<evidence type="ECO:0000313" key="1">
    <source>
        <dbReference type="EMBL" id="HIT38229.1"/>
    </source>
</evidence>
<protein>
    <submittedName>
        <fullName evidence="1">Uncharacterized protein</fullName>
    </submittedName>
</protein>
<reference evidence="1" key="2">
    <citation type="journal article" date="2021" name="PeerJ">
        <title>Extensive microbial diversity within the chicken gut microbiome revealed by metagenomics and culture.</title>
        <authorList>
            <person name="Gilroy R."/>
            <person name="Ravi A."/>
            <person name="Getino M."/>
            <person name="Pursley I."/>
            <person name="Horton D.L."/>
            <person name="Alikhan N.F."/>
            <person name="Baker D."/>
            <person name="Gharbi K."/>
            <person name="Hall N."/>
            <person name="Watson M."/>
            <person name="Adriaenssens E.M."/>
            <person name="Foster-Nyarko E."/>
            <person name="Jarju S."/>
            <person name="Secka A."/>
            <person name="Antonio M."/>
            <person name="Oren A."/>
            <person name="Chaudhuri R.R."/>
            <person name="La Ragione R."/>
            <person name="Hildebrand F."/>
            <person name="Pallen M.J."/>
        </authorList>
    </citation>
    <scope>NUCLEOTIDE SEQUENCE</scope>
    <source>
        <strain evidence="1">CHK195-26880</strain>
    </source>
</reference>
<comment type="caution">
    <text evidence="1">The sequence shown here is derived from an EMBL/GenBank/DDBJ whole genome shotgun (WGS) entry which is preliminary data.</text>
</comment>
<name>A0A9D1KC36_9FIRM</name>
<sequence>MFKSKNKINEDKKYKGTTLFVTKYDDVDVEVLLNIIVKNIEGYVRQEHKMPEKLRLTYNSYLKIINYKSSLIEKRDGKSYTFGVEIEI</sequence>
<gene>
    <name evidence="1" type="ORF">IAB59_07130</name>
</gene>
<dbReference type="AlphaFoldDB" id="A0A9D1KC36"/>
<dbReference type="EMBL" id="DVKQ01000092">
    <property type="protein sequence ID" value="HIT38229.1"/>
    <property type="molecule type" value="Genomic_DNA"/>
</dbReference>
<reference evidence="1" key="1">
    <citation type="submission" date="2020-10" db="EMBL/GenBank/DDBJ databases">
        <authorList>
            <person name="Gilroy R."/>
        </authorList>
    </citation>
    <scope>NUCLEOTIDE SEQUENCE</scope>
    <source>
        <strain evidence="1">CHK195-26880</strain>
    </source>
</reference>
<accession>A0A9D1KC36</accession>
<dbReference type="Proteomes" id="UP000886833">
    <property type="component" value="Unassembled WGS sequence"/>
</dbReference>
<proteinExistence type="predicted"/>